<accession>A0ABM7RDI9</accession>
<dbReference type="Proteomes" id="UP001374893">
    <property type="component" value="Chromosome"/>
</dbReference>
<sequence length="228" mass="26053">MLVVFLIALLLLWLLFHKAPWPTRDWLRAKVRGLNLENECRYLNKQMQQETRNAARECAIEVREQFLAGVRELQQSVRLEHERIIEFDGFLDRQTRRTSSLERSVARDPFTESVWESPVGAGFMARVMETPEARSARERAAAFGLRADWQLPQQPGSEARPSHAPEAAPRDDVSSWIADEARRLWDGIVEGVPENDNSPSGTAGKPEPRHPDLPAEPGRDPFFRIHPT</sequence>
<organism evidence="2 3">
    <name type="scientific">Haloferula helveola</name>
    <dbReference type="NCBI Taxonomy" id="490095"/>
    <lineage>
        <taxon>Bacteria</taxon>
        <taxon>Pseudomonadati</taxon>
        <taxon>Verrucomicrobiota</taxon>
        <taxon>Verrucomicrobiia</taxon>
        <taxon>Verrucomicrobiales</taxon>
        <taxon>Verrucomicrobiaceae</taxon>
        <taxon>Haloferula</taxon>
    </lineage>
</organism>
<feature type="compositionally biased region" description="Basic and acidic residues" evidence="1">
    <location>
        <begin position="206"/>
        <end position="228"/>
    </location>
</feature>
<name>A0ABM7RDI9_9BACT</name>
<feature type="compositionally biased region" description="Basic and acidic residues" evidence="1">
    <location>
        <begin position="160"/>
        <end position="175"/>
    </location>
</feature>
<evidence type="ECO:0000313" key="2">
    <source>
        <dbReference type="EMBL" id="BCX48590.1"/>
    </source>
</evidence>
<protein>
    <submittedName>
        <fullName evidence="2">Uncharacterized protein</fullName>
    </submittedName>
</protein>
<feature type="region of interest" description="Disordered" evidence="1">
    <location>
        <begin position="147"/>
        <end position="175"/>
    </location>
</feature>
<proteinExistence type="predicted"/>
<evidence type="ECO:0000256" key="1">
    <source>
        <dbReference type="SAM" id="MobiDB-lite"/>
    </source>
</evidence>
<evidence type="ECO:0000313" key="3">
    <source>
        <dbReference type="Proteomes" id="UP001374893"/>
    </source>
</evidence>
<gene>
    <name evidence="2" type="ORF">HAHE_24980</name>
</gene>
<dbReference type="EMBL" id="AP024702">
    <property type="protein sequence ID" value="BCX48590.1"/>
    <property type="molecule type" value="Genomic_DNA"/>
</dbReference>
<keyword evidence="3" id="KW-1185">Reference proteome</keyword>
<feature type="region of interest" description="Disordered" evidence="1">
    <location>
        <begin position="187"/>
        <end position="228"/>
    </location>
</feature>
<reference evidence="2 3" key="1">
    <citation type="submission" date="2021-06" db="EMBL/GenBank/DDBJ databases">
        <title>Complete genome of Haloferula helveola possessing various polysaccharide degrading enzymes.</title>
        <authorList>
            <person name="Takami H."/>
            <person name="Huang C."/>
            <person name="Hamasaki K."/>
        </authorList>
    </citation>
    <scope>NUCLEOTIDE SEQUENCE [LARGE SCALE GENOMIC DNA]</scope>
    <source>
        <strain evidence="2 3">CN-1</strain>
    </source>
</reference>